<protein>
    <submittedName>
        <fullName evidence="1">Uncharacterized protein</fullName>
    </submittedName>
</protein>
<comment type="caution">
    <text evidence="1">The sequence shown here is derived from an EMBL/GenBank/DDBJ whole genome shotgun (WGS) entry which is preliminary data.</text>
</comment>
<name>A0A5B7H6W7_PORTR</name>
<reference evidence="1 2" key="1">
    <citation type="submission" date="2019-05" db="EMBL/GenBank/DDBJ databases">
        <title>Another draft genome of Portunus trituberculatus and its Hox gene families provides insights of decapod evolution.</title>
        <authorList>
            <person name="Jeong J.-H."/>
            <person name="Song I."/>
            <person name="Kim S."/>
            <person name="Choi T."/>
            <person name="Kim D."/>
            <person name="Ryu S."/>
            <person name="Kim W."/>
        </authorList>
    </citation>
    <scope>NUCLEOTIDE SEQUENCE [LARGE SCALE GENOMIC DNA]</scope>
    <source>
        <tissue evidence="1">Muscle</tissue>
    </source>
</reference>
<keyword evidence="2" id="KW-1185">Reference proteome</keyword>
<evidence type="ECO:0000313" key="1">
    <source>
        <dbReference type="EMBL" id="MPC65375.1"/>
    </source>
</evidence>
<organism evidence="1 2">
    <name type="scientific">Portunus trituberculatus</name>
    <name type="common">Swimming crab</name>
    <name type="synonym">Neptunus trituberculatus</name>
    <dbReference type="NCBI Taxonomy" id="210409"/>
    <lineage>
        <taxon>Eukaryota</taxon>
        <taxon>Metazoa</taxon>
        <taxon>Ecdysozoa</taxon>
        <taxon>Arthropoda</taxon>
        <taxon>Crustacea</taxon>
        <taxon>Multicrustacea</taxon>
        <taxon>Malacostraca</taxon>
        <taxon>Eumalacostraca</taxon>
        <taxon>Eucarida</taxon>
        <taxon>Decapoda</taxon>
        <taxon>Pleocyemata</taxon>
        <taxon>Brachyura</taxon>
        <taxon>Eubrachyura</taxon>
        <taxon>Portunoidea</taxon>
        <taxon>Portunidae</taxon>
        <taxon>Portuninae</taxon>
        <taxon>Portunus</taxon>
    </lineage>
</organism>
<accession>A0A5B7H6W7</accession>
<dbReference type="EMBL" id="VSRR010023295">
    <property type="protein sequence ID" value="MPC65375.1"/>
    <property type="molecule type" value="Genomic_DNA"/>
</dbReference>
<proteinExistence type="predicted"/>
<dbReference type="AlphaFoldDB" id="A0A5B7H6W7"/>
<dbReference type="Proteomes" id="UP000324222">
    <property type="component" value="Unassembled WGS sequence"/>
</dbReference>
<sequence>MTQWQNSYVIEPCMVGRGRDRTPADWVHCHGDVYLTSRIRRLLCRQVCETGRYQRCRRHHFSLTPWTG</sequence>
<gene>
    <name evidence="1" type="ORF">E2C01_059510</name>
</gene>
<evidence type="ECO:0000313" key="2">
    <source>
        <dbReference type="Proteomes" id="UP000324222"/>
    </source>
</evidence>